<dbReference type="EMBL" id="JARKIF010000042">
    <property type="protein sequence ID" value="KAJ7608979.1"/>
    <property type="molecule type" value="Genomic_DNA"/>
</dbReference>
<organism evidence="2 3">
    <name type="scientific">Roridomyces roridus</name>
    <dbReference type="NCBI Taxonomy" id="1738132"/>
    <lineage>
        <taxon>Eukaryota</taxon>
        <taxon>Fungi</taxon>
        <taxon>Dikarya</taxon>
        <taxon>Basidiomycota</taxon>
        <taxon>Agaricomycotina</taxon>
        <taxon>Agaricomycetes</taxon>
        <taxon>Agaricomycetidae</taxon>
        <taxon>Agaricales</taxon>
        <taxon>Marasmiineae</taxon>
        <taxon>Mycenaceae</taxon>
        <taxon>Roridomyces</taxon>
    </lineage>
</organism>
<accession>A0AAD7B3K3</accession>
<comment type="caution">
    <text evidence="2">The sequence shown here is derived from an EMBL/GenBank/DDBJ whole genome shotgun (WGS) entry which is preliminary data.</text>
</comment>
<proteinExistence type="predicted"/>
<evidence type="ECO:0000313" key="3">
    <source>
        <dbReference type="Proteomes" id="UP001221142"/>
    </source>
</evidence>
<feature type="coiled-coil region" evidence="1">
    <location>
        <begin position="63"/>
        <end position="90"/>
    </location>
</feature>
<name>A0AAD7B3K3_9AGAR</name>
<dbReference type="AlphaFoldDB" id="A0AAD7B3K3"/>
<gene>
    <name evidence="2" type="ORF">FB45DRAFT_1127683</name>
</gene>
<sequence length="537" mass="61039">MDASICSKCGEKTTRWSTATLQSLKITTAPGTRVQSLMHSNEPPEPSEIASIQSSASDIDAPLASLDAEISRLQKRLRSLQQDRSELLDLQRMPKSILSPLRRMPTEILAEIFVSSLPTSAELFNRTKFQIKASPWIWTRVCSRWREVAISTPALWSLILMNFANYHYPLEAAAAHVERSRMLKIHFSASNDPDDTSSQTRMLTYLLEHSLRWEELFVALTRDLIPVLPSLRHKIPSLKRFWAEWEREDDEENEEVARVFDFLQTAESLVDIGVSRCILPPSFIPRTNQLTHYYADAPWDLHRAILSLSSSLIEAHINTFPENPEWSTLTGELIELSQLRRLYVSHVDALAYLKTPLLSQITLDLPPGESNFHPALEHFLVTYSRTLRRMGLRGMPDALLASRILQGCPALTELAIMIDSFGRHRRAYEASSVFIQLLIPTEGSVKLSGLKRLHFAFEGTLALDHELYAQMLELRWNLQPRLRLEAATVCFESDPTLGSSQPRLEALRNGGLDLAFSQITNVQGPMAHWLCKPRWIL</sequence>
<reference evidence="2" key="1">
    <citation type="submission" date="2023-03" db="EMBL/GenBank/DDBJ databases">
        <title>Massive genome expansion in bonnet fungi (Mycena s.s.) driven by repeated elements and novel gene families across ecological guilds.</title>
        <authorList>
            <consortium name="Lawrence Berkeley National Laboratory"/>
            <person name="Harder C.B."/>
            <person name="Miyauchi S."/>
            <person name="Viragh M."/>
            <person name="Kuo A."/>
            <person name="Thoen E."/>
            <person name="Andreopoulos B."/>
            <person name="Lu D."/>
            <person name="Skrede I."/>
            <person name="Drula E."/>
            <person name="Henrissat B."/>
            <person name="Morin E."/>
            <person name="Kohler A."/>
            <person name="Barry K."/>
            <person name="LaButti K."/>
            <person name="Morin E."/>
            <person name="Salamov A."/>
            <person name="Lipzen A."/>
            <person name="Mereny Z."/>
            <person name="Hegedus B."/>
            <person name="Baldrian P."/>
            <person name="Stursova M."/>
            <person name="Weitz H."/>
            <person name="Taylor A."/>
            <person name="Grigoriev I.V."/>
            <person name="Nagy L.G."/>
            <person name="Martin F."/>
            <person name="Kauserud H."/>
        </authorList>
    </citation>
    <scope>NUCLEOTIDE SEQUENCE</scope>
    <source>
        <strain evidence="2">9284</strain>
    </source>
</reference>
<evidence type="ECO:0000313" key="2">
    <source>
        <dbReference type="EMBL" id="KAJ7608979.1"/>
    </source>
</evidence>
<evidence type="ECO:0000256" key="1">
    <source>
        <dbReference type="SAM" id="Coils"/>
    </source>
</evidence>
<evidence type="ECO:0008006" key="4">
    <source>
        <dbReference type="Google" id="ProtNLM"/>
    </source>
</evidence>
<keyword evidence="1" id="KW-0175">Coiled coil</keyword>
<keyword evidence="3" id="KW-1185">Reference proteome</keyword>
<protein>
    <recommendedName>
        <fullName evidence="4">F-box domain-containing protein</fullName>
    </recommendedName>
</protein>
<dbReference type="Proteomes" id="UP001221142">
    <property type="component" value="Unassembled WGS sequence"/>
</dbReference>